<keyword evidence="3" id="KW-1185">Reference proteome</keyword>
<dbReference type="Proteomes" id="UP000008461">
    <property type="component" value="Chromosome"/>
</dbReference>
<keyword evidence="1" id="KW-0472">Membrane</keyword>
<feature type="transmembrane region" description="Helical" evidence="1">
    <location>
        <begin position="63"/>
        <end position="83"/>
    </location>
</feature>
<evidence type="ECO:0000256" key="1">
    <source>
        <dbReference type="SAM" id="Phobius"/>
    </source>
</evidence>
<name>F4L3C9_HALH1</name>
<evidence type="ECO:0000313" key="3">
    <source>
        <dbReference type="Proteomes" id="UP000008461"/>
    </source>
</evidence>
<accession>F4L3C9</accession>
<dbReference type="HOGENOM" id="CLU_2355803_0_0_10"/>
<dbReference type="AlphaFoldDB" id="F4L3C9"/>
<gene>
    <name evidence="2" type="ordered locus">Halhy_3914</name>
</gene>
<organism evidence="2 3">
    <name type="scientific">Haliscomenobacter hydrossis (strain ATCC 27775 / DSM 1100 / LMG 10767 / O)</name>
    <dbReference type="NCBI Taxonomy" id="760192"/>
    <lineage>
        <taxon>Bacteria</taxon>
        <taxon>Pseudomonadati</taxon>
        <taxon>Bacteroidota</taxon>
        <taxon>Saprospiria</taxon>
        <taxon>Saprospirales</taxon>
        <taxon>Haliscomenobacteraceae</taxon>
        <taxon>Haliscomenobacter</taxon>
    </lineage>
</organism>
<keyword evidence="1" id="KW-1133">Transmembrane helix</keyword>
<proteinExistence type="predicted"/>
<reference key="2">
    <citation type="submission" date="2011-04" db="EMBL/GenBank/DDBJ databases">
        <title>Complete sequence of chromosome of Haliscomenobacter hydrossis DSM 1100.</title>
        <authorList>
            <consortium name="US DOE Joint Genome Institute (JGI-PGF)"/>
            <person name="Lucas S."/>
            <person name="Han J."/>
            <person name="Lapidus A."/>
            <person name="Bruce D."/>
            <person name="Goodwin L."/>
            <person name="Pitluck S."/>
            <person name="Peters L."/>
            <person name="Kyrpides N."/>
            <person name="Mavromatis K."/>
            <person name="Ivanova N."/>
            <person name="Ovchinnikova G."/>
            <person name="Pagani I."/>
            <person name="Daligault H."/>
            <person name="Detter J.C."/>
            <person name="Han C."/>
            <person name="Land M."/>
            <person name="Hauser L."/>
            <person name="Markowitz V."/>
            <person name="Cheng J.-F."/>
            <person name="Hugenholtz P."/>
            <person name="Woyke T."/>
            <person name="Wu D."/>
            <person name="Verbarg S."/>
            <person name="Frueling A."/>
            <person name="Brambilla E."/>
            <person name="Klenk H.-P."/>
            <person name="Eisen J.A."/>
        </authorList>
    </citation>
    <scope>NUCLEOTIDE SEQUENCE</scope>
    <source>
        <strain>DSM 1100</strain>
    </source>
</reference>
<dbReference type="STRING" id="760192.Halhy_3914"/>
<reference evidence="2 3" key="1">
    <citation type="journal article" date="2011" name="Stand. Genomic Sci.">
        <title>Complete genome sequence of Haliscomenobacter hydrossis type strain (O).</title>
        <authorList>
            <consortium name="US DOE Joint Genome Institute (JGI-PGF)"/>
            <person name="Daligault H."/>
            <person name="Lapidus A."/>
            <person name="Zeytun A."/>
            <person name="Nolan M."/>
            <person name="Lucas S."/>
            <person name="Del Rio T.G."/>
            <person name="Tice H."/>
            <person name="Cheng J.F."/>
            <person name="Tapia R."/>
            <person name="Han C."/>
            <person name="Goodwin L."/>
            <person name="Pitluck S."/>
            <person name="Liolios K."/>
            <person name="Pagani I."/>
            <person name="Ivanova N."/>
            <person name="Huntemann M."/>
            <person name="Mavromatis K."/>
            <person name="Mikhailova N."/>
            <person name="Pati A."/>
            <person name="Chen A."/>
            <person name="Palaniappan K."/>
            <person name="Land M."/>
            <person name="Hauser L."/>
            <person name="Brambilla E.M."/>
            <person name="Rohde M."/>
            <person name="Verbarg S."/>
            <person name="Goker M."/>
            <person name="Bristow J."/>
            <person name="Eisen J.A."/>
            <person name="Markowitz V."/>
            <person name="Hugenholtz P."/>
            <person name="Kyrpides N.C."/>
            <person name="Klenk H.P."/>
            <person name="Woyke T."/>
        </authorList>
    </citation>
    <scope>NUCLEOTIDE SEQUENCE [LARGE SCALE GENOMIC DNA]</scope>
    <source>
        <strain evidence="3">ATCC 27775 / DSM 1100 / LMG 10767 / O</strain>
    </source>
</reference>
<evidence type="ECO:0000313" key="2">
    <source>
        <dbReference type="EMBL" id="AEE51763.1"/>
    </source>
</evidence>
<dbReference type="EMBL" id="CP002691">
    <property type="protein sequence ID" value="AEE51763.1"/>
    <property type="molecule type" value="Genomic_DNA"/>
</dbReference>
<dbReference type="KEGG" id="hhy:Halhy_3914"/>
<protein>
    <submittedName>
        <fullName evidence="2">Uncharacterized protein</fullName>
    </submittedName>
</protein>
<keyword evidence="1" id="KW-0812">Transmembrane</keyword>
<sequence>MIHFVAAGFNPPSMIYPRQWSAVGTTNQGQNEPYLRHFIENLEPFIGGLKPAATKWLVTTRLVLYYMKACTMLLDMVFSVFLITDRLCGRTGLFKI</sequence>